<feature type="domain" description="Methyltransferase type 11" evidence="1">
    <location>
        <begin position="86"/>
        <end position="174"/>
    </location>
</feature>
<dbReference type="Pfam" id="PF08241">
    <property type="entry name" value="Methyltransf_11"/>
    <property type="match status" value="1"/>
</dbReference>
<dbReference type="Gene3D" id="3.40.50.150">
    <property type="entry name" value="Vaccinia Virus protein VP39"/>
    <property type="match status" value="1"/>
</dbReference>
<dbReference type="InterPro" id="IPR029063">
    <property type="entry name" value="SAM-dependent_MTases_sf"/>
</dbReference>
<keyword evidence="2" id="KW-0808">Transferase</keyword>
<dbReference type="Proteomes" id="UP000244890">
    <property type="component" value="Chromosome"/>
</dbReference>
<accession>A0A2U8FBH7</accession>
<dbReference type="AlphaFoldDB" id="A0A2U8FBH7"/>
<dbReference type="OrthoDB" id="5395564at2"/>
<evidence type="ECO:0000313" key="2">
    <source>
        <dbReference type="EMBL" id="AWI33514.1"/>
    </source>
</evidence>
<sequence length="324" mass="37684">MLEDIFRDKVVFNGNFVNLLDEIKEYNQLQTADVFSEKWVTYNKDVKEKEQQALWDFQKQWYLKLYGFKDEQDLASFLQQQSIVFDAGCGLGYLCEWFASLAPQTLIVGMDISDAISVAAQKYKSIPNIYFIKGDIANTPFKDGVIDYVSCHAVIMHTQKPEATFCELSRILKESNASRGGGHFACYVYAKKALPRELVDDYFRVKCKELSYQELRDMSEQLSELGKRLQALKVEFESPAIPLLGIKGGKYDIQRFIYWNFLKCFYNEELGWDTSVITNFDWYSPSNAKRYTQEEFQQMGVENNLELLHFHVEEACFGARFAKY</sequence>
<dbReference type="PANTHER" id="PTHR43591">
    <property type="entry name" value="METHYLTRANSFERASE"/>
    <property type="match status" value="1"/>
</dbReference>
<evidence type="ECO:0000259" key="1">
    <source>
        <dbReference type="Pfam" id="PF08241"/>
    </source>
</evidence>
<keyword evidence="2" id="KW-0489">Methyltransferase</keyword>
<dbReference type="SUPFAM" id="SSF53335">
    <property type="entry name" value="S-adenosyl-L-methionine-dependent methyltransferases"/>
    <property type="match status" value="1"/>
</dbReference>
<protein>
    <submittedName>
        <fullName evidence="2">SAM-dependent methyltransferase</fullName>
    </submittedName>
</protein>
<proteinExistence type="predicted"/>
<dbReference type="GO" id="GO:0008757">
    <property type="term" value="F:S-adenosylmethionine-dependent methyltransferase activity"/>
    <property type="evidence" value="ECO:0007669"/>
    <property type="project" value="InterPro"/>
</dbReference>
<organism evidence="2 3">
    <name type="scientific">Helicobacter apodemus</name>
    <dbReference type="NCBI Taxonomy" id="135569"/>
    <lineage>
        <taxon>Bacteria</taxon>
        <taxon>Pseudomonadati</taxon>
        <taxon>Campylobacterota</taxon>
        <taxon>Epsilonproteobacteria</taxon>
        <taxon>Campylobacterales</taxon>
        <taxon>Helicobacteraceae</taxon>
        <taxon>Helicobacter</taxon>
    </lineage>
</organism>
<dbReference type="EMBL" id="CP021886">
    <property type="protein sequence ID" value="AWI33514.1"/>
    <property type="molecule type" value="Genomic_DNA"/>
</dbReference>
<dbReference type="GO" id="GO:0032259">
    <property type="term" value="P:methylation"/>
    <property type="evidence" value="ECO:0007669"/>
    <property type="project" value="UniProtKB-KW"/>
</dbReference>
<gene>
    <name evidence="2" type="ORF">CDV25_01135</name>
</gene>
<dbReference type="CDD" id="cd02440">
    <property type="entry name" value="AdoMet_MTases"/>
    <property type="match status" value="1"/>
</dbReference>
<dbReference type="KEGG" id="had:CDV25_01135"/>
<reference evidence="2 3" key="1">
    <citation type="submission" date="2017-06" db="EMBL/GenBank/DDBJ databases">
        <title>Complete genome of Helicobacter apodemus.</title>
        <authorList>
            <person name="Cho S."/>
        </authorList>
    </citation>
    <scope>NUCLEOTIDE SEQUENCE [LARGE SCALE GENOMIC DNA]</scope>
    <source>
        <strain evidence="3">SNUVETPUB-15-01</strain>
    </source>
</reference>
<dbReference type="InterPro" id="IPR013216">
    <property type="entry name" value="Methyltransf_11"/>
</dbReference>
<dbReference type="RefSeq" id="WP_108910410.1">
    <property type="nucleotide sequence ID" value="NZ_CP021886.1"/>
</dbReference>
<name>A0A2U8FBH7_9HELI</name>
<evidence type="ECO:0000313" key="3">
    <source>
        <dbReference type="Proteomes" id="UP000244890"/>
    </source>
</evidence>